<organism evidence="1 2">
    <name type="scientific">Acorus calamus</name>
    <name type="common">Sweet flag</name>
    <dbReference type="NCBI Taxonomy" id="4465"/>
    <lineage>
        <taxon>Eukaryota</taxon>
        <taxon>Viridiplantae</taxon>
        <taxon>Streptophyta</taxon>
        <taxon>Embryophyta</taxon>
        <taxon>Tracheophyta</taxon>
        <taxon>Spermatophyta</taxon>
        <taxon>Magnoliopsida</taxon>
        <taxon>Liliopsida</taxon>
        <taxon>Acoraceae</taxon>
        <taxon>Acorus</taxon>
    </lineage>
</organism>
<comment type="caution">
    <text evidence="1">The sequence shown here is derived from an EMBL/GenBank/DDBJ whole genome shotgun (WGS) entry which is preliminary data.</text>
</comment>
<name>A0AAV9CIH4_ACOCL</name>
<protein>
    <submittedName>
        <fullName evidence="1">Uncharacterized protein</fullName>
    </submittedName>
</protein>
<dbReference type="AlphaFoldDB" id="A0AAV9CIH4"/>
<keyword evidence="2" id="KW-1185">Reference proteome</keyword>
<reference evidence="1" key="2">
    <citation type="submission" date="2023-06" db="EMBL/GenBank/DDBJ databases">
        <authorList>
            <person name="Ma L."/>
            <person name="Liu K.-W."/>
            <person name="Li Z."/>
            <person name="Hsiao Y.-Y."/>
            <person name="Qi Y."/>
            <person name="Fu T."/>
            <person name="Tang G."/>
            <person name="Zhang D."/>
            <person name="Sun W.-H."/>
            <person name="Liu D.-K."/>
            <person name="Li Y."/>
            <person name="Chen G.-Z."/>
            <person name="Liu X.-D."/>
            <person name="Liao X.-Y."/>
            <person name="Jiang Y.-T."/>
            <person name="Yu X."/>
            <person name="Hao Y."/>
            <person name="Huang J."/>
            <person name="Zhao X.-W."/>
            <person name="Ke S."/>
            <person name="Chen Y.-Y."/>
            <person name="Wu W.-L."/>
            <person name="Hsu J.-L."/>
            <person name="Lin Y.-F."/>
            <person name="Huang M.-D."/>
            <person name="Li C.-Y."/>
            <person name="Huang L."/>
            <person name="Wang Z.-W."/>
            <person name="Zhao X."/>
            <person name="Zhong W.-Y."/>
            <person name="Peng D.-H."/>
            <person name="Ahmad S."/>
            <person name="Lan S."/>
            <person name="Zhang J.-S."/>
            <person name="Tsai W.-C."/>
            <person name="Van De Peer Y."/>
            <person name="Liu Z.-J."/>
        </authorList>
    </citation>
    <scope>NUCLEOTIDE SEQUENCE</scope>
    <source>
        <strain evidence="1">CP</strain>
        <tissue evidence="1">Leaves</tissue>
    </source>
</reference>
<reference evidence="1" key="1">
    <citation type="journal article" date="2023" name="Nat. Commun.">
        <title>Diploid and tetraploid genomes of Acorus and the evolution of monocots.</title>
        <authorList>
            <person name="Ma L."/>
            <person name="Liu K.W."/>
            <person name="Li Z."/>
            <person name="Hsiao Y.Y."/>
            <person name="Qi Y."/>
            <person name="Fu T."/>
            <person name="Tang G.D."/>
            <person name="Zhang D."/>
            <person name="Sun W.H."/>
            <person name="Liu D.K."/>
            <person name="Li Y."/>
            <person name="Chen G.Z."/>
            <person name="Liu X.D."/>
            <person name="Liao X.Y."/>
            <person name="Jiang Y.T."/>
            <person name="Yu X."/>
            <person name="Hao Y."/>
            <person name="Huang J."/>
            <person name="Zhao X.W."/>
            <person name="Ke S."/>
            <person name="Chen Y.Y."/>
            <person name="Wu W.L."/>
            <person name="Hsu J.L."/>
            <person name="Lin Y.F."/>
            <person name="Huang M.D."/>
            <person name="Li C.Y."/>
            <person name="Huang L."/>
            <person name="Wang Z.W."/>
            <person name="Zhao X."/>
            <person name="Zhong W.Y."/>
            <person name="Peng D.H."/>
            <person name="Ahmad S."/>
            <person name="Lan S."/>
            <person name="Zhang J.S."/>
            <person name="Tsai W.C."/>
            <person name="Van de Peer Y."/>
            <person name="Liu Z.J."/>
        </authorList>
    </citation>
    <scope>NUCLEOTIDE SEQUENCE</scope>
    <source>
        <strain evidence="1">CP</strain>
    </source>
</reference>
<evidence type="ECO:0000313" key="1">
    <source>
        <dbReference type="EMBL" id="KAK1288124.1"/>
    </source>
</evidence>
<evidence type="ECO:0000313" key="2">
    <source>
        <dbReference type="Proteomes" id="UP001180020"/>
    </source>
</evidence>
<accession>A0AAV9CIH4</accession>
<dbReference type="EMBL" id="JAUJYO010000019">
    <property type="protein sequence ID" value="KAK1288124.1"/>
    <property type="molecule type" value="Genomic_DNA"/>
</dbReference>
<sequence>MARASGFGDERLLMALPRCRERLRVVDLVETKVTRYGVTKVMEGCSRLRKIYVDGEELQKVLLHKGWDRMCRDTDLYTYHGKSG</sequence>
<dbReference type="Proteomes" id="UP001180020">
    <property type="component" value="Unassembled WGS sequence"/>
</dbReference>
<gene>
    <name evidence="1" type="ORF">QJS10_CPB19g00625</name>
</gene>
<proteinExistence type="predicted"/>